<dbReference type="EMBL" id="LHXT01000036">
    <property type="protein sequence ID" value="KXA97956.1"/>
    <property type="molecule type" value="Genomic_DNA"/>
</dbReference>
<accession>A0A656YZ40</accession>
<organism evidence="1 2">
    <name type="scientific">candidate division MSBL1 archaeon SCGC-AAA259J03</name>
    <dbReference type="NCBI Taxonomy" id="1698269"/>
    <lineage>
        <taxon>Archaea</taxon>
        <taxon>Methanobacteriati</taxon>
        <taxon>Methanobacteriota</taxon>
        <taxon>candidate division MSBL1</taxon>
    </lineage>
</organism>
<evidence type="ECO:0000313" key="2">
    <source>
        <dbReference type="Proteomes" id="UP000070257"/>
    </source>
</evidence>
<evidence type="ECO:0000313" key="1">
    <source>
        <dbReference type="EMBL" id="KXA97956.1"/>
    </source>
</evidence>
<reference evidence="1 2" key="1">
    <citation type="journal article" date="2016" name="Sci. Rep.">
        <title>Metabolic traits of an uncultured archaeal lineage -MSBL1- from brine pools of the Red Sea.</title>
        <authorList>
            <person name="Mwirichia R."/>
            <person name="Alam I."/>
            <person name="Rashid M."/>
            <person name="Vinu M."/>
            <person name="Ba-Alawi W."/>
            <person name="Anthony Kamau A."/>
            <person name="Kamanda Ngugi D."/>
            <person name="Goker M."/>
            <person name="Klenk H.P."/>
            <person name="Bajic V."/>
            <person name="Stingl U."/>
        </authorList>
    </citation>
    <scope>NUCLEOTIDE SEQUENCE [LARGE SCALE GENOMIC DNA]</scope>
    <source>
        <strain evidence="1">SCGC-AAA259J03</strain>
    </source>
</reference>
<dbReference type="AlphaFoldDB" id="A0A656YZ40"/>
<sequence length="81" mass="8522">MRKKKTLPPIESVGIDDMVFVDSSKVIAALTGVYILADIFAGTPDAAVYFSPGVGATGMFAKDEILVSPKLDIESTIFAGL</sequence>
<name>A0A656YZ40_9EURY</name>
<protein>
    <submittedName>
        <fullName evidence="1">Uncharacterized protein</fullName>
    </submittedName>
</protein>
<keyword evidence="2" id="KW-1185">Reference proteome</keyword>
<comment type="caution">
    <text evidence="1">The sequence shown here is derived from an EMBL/GenBank/DDBJ whole genome shotgun (WGS) entry which is preliminary data.</text>
</comment>
<gene>
    <name evidence="1" type="ORF">AKJ39_02755</name>
</gene>
<dbReference type="Proteomes" id="UP000070257">
    <property type="component" value="Unassembled WGS sequence"/>
</dbReference>
<proteinExistence type="predicted"/>